<dbReference type="PANTHER" id="PTHR10357:SF205">
    <property type="entry name" value="O-GLYCOSYL HYDROLASE FAMILY 13"/>
    <property type="match status" value="1"/>
</dbReference>
<dbReference type="Proteomes" id="UP000236000">
    <property type="component" value="Unassembled WGS sequence"/>
</dbReference>
<organism evidence="2 3">
    <name type="scientific">Akkermansia muciniphila</name>
    <dbReference type="NCBI Taxonomy" id="239935"/>
    <lineage>
        <taxon>Bacteria</taxon>
        <taxon>Pseudomonadati</taxon>
        <taxon>Verrucomicrobiota</taxon>
        <taxon>Verrucomicrobiia</taxon>
        <taxon>Verrucomicrobiales</taxon>
        <taxon>Akkermansiaceae</taxon>
        <taxon>Akkermansia</taxon>
    </lineage>
</organism>
<evidence type="ECO:0000313" key="3">
    <source>
        <dbReference type="Proteomes" id="UP000236000"/>
    </source>
</evidence>
<dbReference type="PANTHER" id="PTHR10357">
    <property type="entry name" value="ALPHA-AMYLASE FAMILY MEMBER"/>
    <property type="match status" value="1"/>
</dbReference>
<dbReference type="Gene3D" id="3.20.20.80">
    <property type="entry name" value="Glycosidases"/>
    <property type="match status" value="1"/>
</dbReference>
<comment type="caution">
    <text evidence="2">The sequence shown here is derived from an EMBL/GenBank/DDBJ whole genome shotgun (WGS) entry which is preliminary data.</text>
</comment>
<evidence type="ECO:0000259" key="1">
    <source>
        <dbReference type="SMART" id="SM00642"/>
    </source>
</evidence>
<proteinExistence type="predicted"/>
<dbReference type="SUPFAM" id="SSF51445">
    <property type="entry name" value="(Trans)glycosidases"/>
    <property type="match status" value="1"/>
</dbReference>
<dbReference type="Pfam" id="PF00128">
    <property type="entry name" value="Alpha-amylase"/>
    <property type="match status" value="1"/>
</dbReference>
<name>A0A2N8HCK3_9BACT</name>
<evidence type="ECO:0000313" key="2">
    <source>
        <dbReference type="EMBL" id="PNC17598.1"/>
    </source>
</evidence>
<dbReference type="AlphaFoldDB" id="A0A2N8HCK3"/>
<accession>A0A2N8HCK3</accession>
<dbReference type="OrthoDB" id="9805159at2"/>
<protein>
    <recommendedName>
        <fullName evidence="1">Glycosyl hydrolase family 13 catalytic domain-containing protein</fullName>
    </recommendedName>
</protein>
<dbReference type="InterPro" id="IPR017853">
    <property type="entry name" value="GH"/>
</dbReference>
<dbReference type="EMBL" id="PJKA01000012">
    <property type="protein sequence ID" value="PNC17598.1"/>
    <property type="molecule type" value="Genomic_DNA"/>
</dbReference>
<reference evidence="2 3" key="1">
    <citation type="journal article" date="2017" name="BMC Genomics">
        <title>Genome sequencing of 39 Akkermansia muciniphila isolates reveals its population structure, genomic and functional diverisity, and global distribution in mammalian gut microbiotas.</title>
        <authorList>
            <person name="Guo X."/>
            <person name="Li S."/>
            <person name="Zhang J."/>
            <person name="Wu F."/>
            <person name="Li X."/>
            <person name="Wu D."/>
            <person name="Zhang M."/>
            <person name="Ou Z."/>
            <person name="Jie Z."/>
            <person name="Yan Q."/>
            <person name="Li P."/>
            <person name="Yi J."/>
            <person name="Peng Y."/>
        </authorList>
    </citation>
    <scope>NUCLEOTIDE SEQUENCE [LARGE SCALE GENOMIC DNA]</scope>
    <source>
        <strain evidence="2 3">GP24</strain>
    </source>
</reference>
<dbReference type="SMART" id="SM00642">
    <property type="entry name" value="Aamy"/>
    <property type="match status" value="1"/>
</dbReference>
<dbReference type="GO" id="GO:0009313">
    <property type="term" value="P:oligosaccharide catabolic process"/>
    <property type="evidence" value="ECO:0007669"/>
    <property type="project" value="TreeGrafter"/>
</dbReference>
<sequence>MRPVIYQLFVRHFSNMETHGVDWGSRETNGCGTFNGVTDKALREIARMGFTHVWLTGVLRHATQTAYPKLDAQPESIVKGLAGSPYAVLDYFDVDPDLASVPQKRMEEFKALVKRCRTVGLVPLIDFIPNHVSRAYLADWDGHDDFGEGDDHHTFFSPEQGYFYLTSNSPGDGPPLHLPDGLFEGEMTFGRVTGNNAVTWNPTKYDWYETVKLNYGYNFLAGLPALRLLPDWTSPKQRVPKTWRIMDDILSFWQGLGIGGFRCDMAHMIPMAFWKWAISRSRVRLPDVFFMAEAYNDHMKTTPGDPCAALLESGFNAVYDSACYRLALHVYTEKNWANDFDRLFRSDPKYMDSGVRYVENHDETRVCSPLSWGGVGRTVMPAIMTLVYMSGRGPVLVYNGQEVGERAESPGGYGGHDGRTSIFDYTCLPQLQPWVADGQFDASLLPEDSAELRDFHRLLLPLIQHPALDRGDFYGLNWANMKNTTFGREPAEDTSGHWVYAMLRHDAHAKATVLVVGNLSPDINFYNLRISIPQHAFGWCGIQTDRVRVRNLMDGQAQEKEFDRKELMDRGLPHPLKPGHVGVLELSPV</sequence>
<dbReference type="InterPro" id="IPR006047">
    <property type="entry name" value="GH13_cat_dom"/>
</dbReference>
<feature type="domain" description="Glycosyl hydrolase family 13 catalytic" evidence="1">
    <location>
        <begin position="7"/>
        <end position="448"/>
    </location>
</feature>
<gene>
    <name evidence="2" type="ORF">CXU22_07545</name>
</gene>
<dbReference type="GO" id="GO:0004556">
    <property type="term" value="F:alpha-amylase activity"/>
    <property type="evidence" value="ECO:0007669"/>
    <property type="project" value="TreeGrafter"/>
</dbReference>